<keyword evidence="8" id="KW-1185">Reference proteome</keyword>
<dbReference type="SUPFAM" id="SSF53187">
    <property type="entry name" value="Zn-dependent exopeptidases"/>
    <property type="match status" value="1"/>
</dbReference>
<comment type="similarity">
    <text evidence="1">Belongs to the peptidase M17 family.</text>
</comment>
<dbReference type="AlphaFoldDB" id="A0A0D6EKY4"/>
<keyword evidence="3" id="KW-0645">Protease</keyword>
<evidence type="ECO:0000256" key="5">
    <source>
        <dbReference type="SAM" id="MobiDB-lite"/>
    </source>
</evidence>
<dbReference type="CDD" id="cd00433">
    <property type="entry name" value="Peptidase_M17"/>
    <property type="match status" value="1"/>
</dbReference>
<keyword evidence="4" id="KW-0378">Hydrolase</keyword>
<dbReference type="InterPro" id="IPR000819">
    <property type="entry name" value="Peptidase_M17_C"/>
</dbReference>
<evidence type="ECO:0000256" key="1">
    <source>
        <dbReference type="ARBA" id="ARBA00009528"/>
    </source>
</evidence>
<evidence type="ECO:0000256" key="4">
    <source>
        <dbReference type="ARBA" id="ARBA00022801"/>
    </source>
</evidence>
<proteinExistence type="inferred from homology"/>
<evidence type="ECO:0000313" key="7">
    <source>
        <dbReference type="EMBL" id="CEQ40408.1"/>
    </source>
</evidence>
<dbReference type="GO" id="GO:0030145">
    <property type="term" value="F:manganese ion binding"/>
    <property type="evidence" value="ECO:0007669"/>
    <property type="project" value="InterPro"/>
</dbReference>
<evidence type="ECO:0000256" key="3">
    <source>
        <dbReference type="ARBA" id="ARBA00022670"/>
    </source>
</evidence>
<dbReference type="EMBL" id="CENE01000006">
    <property type="protein sequence ID" value="CEQ40408.1"/>
    <property type="molecule type" value="Genomic_DNA"/>
</dbReference>
<gene>
    <name evidence="7" type="primary">SPOSA6832_02040</name>
</gene>
<dbReference type="PRINTS" id="PR00481">
    <property type="entry name" value="LAMNOPPTDASE"/>
</dbReference>
<name>A0A0D6EKY4_SPOSA</name>
<dbReference type="GO" id="GO:0005737">
    <property type="term" value="C:cytoplasm"/>
    <property type="evidence" value="ECO:0007669"/>
    <property type="project" value="InterPro"/>
</dbReference>
<dbReference type="GO" id="GO:0070006">
    <property type="term" value="F:metalloaminopeptidase activity"/>
    <property type="evidence" value="ECO:0007669"/>
    <property type="project" value="InterPro"/>
</dbReference>
<evidence type="ECO:0000259" key="6">
    <source>
        <dbReference type="PROSITE" id="PS00631"/>
    </source>
</evidence>
<protein>
    <submittedName>
        <fullName evidence="7">SPOSA6832_02040-mRNA-1:cds</fullName>
    </submittedName>
</protein>
<dbReference type="Pfam" id="PF02789">
    <property type="entry name" value="Peptidase_M17_N"/>
    <property type="match status" value="1"/>
</dbReference>
<dbReference type="SUPFAM" id="SSF52949">
    <property type="entry name" value="Macro domain-like"/>
    <property type="match status" value="1"/>
</dbReference>
<dbReference type="PROSITE" id="PS00631">
    <property type="entry name" value="CYTOSOL_AP"/>
    <property type="match status" value="1"/>
</dbReference>
<reference evidence="8" key="1">
    <citation type="submission" date="2015-02" db="EMBL/GenBank/DDBJ databases">
        <authorList>
            <person name="Gon?alves P."/>
        </authorList>
    </citation>
    <scope>NUCLEOTIDE SEQUENCE [LARGE SCALE GENOMIC DNA]</scope>
</reference>
<dbReference type="PANTHER" id="PTHR11963">
    <property type="entry name" value="LEUCINE AMINOPEPTIDASE-RELATED"/>
    <property type="match status" value="1"/>
</dbReference>
<keyword evidence="2" id="KW-0031">Aminopeptidase</keyword>
<dbReference type="InterPro" id="IPR043472">
    <property type="entry name" value="Macro_dom-like"/>
</dbReference>
<dbReference type="GO" id="GO:0006508">
    <property type="term" value="P:proteolysis"/>
    <property type="evidence" value="ECO:0007669"/>
    <property type="project" value="UniProtKB-KW"/>
</dbReference>
<sequence>MSTTPDAYYVAVAADGSVASSAAPSQISELWKASRAKDKAGETRVFYGVEGDKTVVAVGTGKAKARKGGEAEENALKEQARKTAAMATHALKAAGSKHFLVDPLASPHSAAVGATLANHVWNLKTTSDAKAKLEPVEIGLLGDRAAPTLESEQASEGRIALDWETGKVYGQAQNFARVLMETPANRMTPTIFCETAKKQFEGLENVTMEAHDLAWAESRKMGSFISVSRGSDEPLRFLELHYKGAADKDEQPIAFVGKGITFDSGGISLKPGAGMKEMRADMGGAATTLAATWAIAKLRIPINLVLCIPLTENMPSGKATKPGDVVVAGNGVTIEVDNTDAEGRLALADALYYASSQYKPSTIVDVATLTGAMMIALGNQFTGVFTNSDSLWSELDAAGNAERDRVWRMPLDEGYTSQINGTGMDLCNTGGRLGGACTAAIFLKRFVDGLIVDGSDNENQDELIRWAHLDIAGTMDLARGDGSYNLAGMTGRPVRTLVEFASSPAGNDDLKSSHHQRPSAALKKREVRPARRRFKADLAGI</sequence>
<accession>A0A0D6EKY4</accession>
<dbReference type="InterPro" id="IPR008283">
    <property type="entry name" value="Peptidase_M17_N"/>
</dbReference>
<feature type="domain" description="Cytosol aminopeptidase" evidence="6">
    <location>
        <begin position="338"/>
        <end position="345"/>
    </location>
</feature>
<dbReference type="InterPro" id="IPR011356">
    <property type="entry name" value="Leucine_aapep/pepB"/>
</dbReference>
<dbReference type="OrthoDB" id="412814at2759"/>
<evidence type="ECO:0000313" key="8">
    <source>
        <dbReference type="Proteomes" id="UP000243876"/>
    </source>
</evidence>
<dbReference type="Gene3D" id="3.40.220.10">
    <property type="entry name" value="Leucine Aminopeptidase, subunit E, domain 1"/>
    <property type="match status" value="1"/>
</dbReference>
<dbReference type="Gene3D" id="3.40.630.10">
    <property type="entry name" value="Zn peptidases"/>
    <property type="match status" value="1"/>
</dbReference>
<dbReference type="Pfam" id="PF00883">
    <property type="entry name" value="Peptidase_M17"/>
    <property type="match status" value="1"/>
</dbReference>
<dbReference type="PANTHER" id="PTHR11963:SF23">
    <property type="entry name" value="CYTOSOL AMINOPEPTIDASE"/>
    <property type="match status" value="1"/>
</dbReference>
<dbReference type="Proteomes" id="UP000243876">
    <property type="component" value="Unassembled WGS sequence"/>
</dbReference>
<evidence type="ECO:0000256" key="2">
    <source>
        <dbReference type="ARBA" id="ARBA00022438"/>
    </source>
</evidence>
<organism evidence="7 8">
    <name type="scientific">Sporidiobolus salmonicolor</name>
    <name type="common">Yeast-like fungus</name>
    <name type="synonym">Sporobolomyces salmonicolor</name>
    <dbReference type="NCBI Taxonomy" id="5005"/>
    <lineage>
        <taxon>Eukaryota</taxon>
        <taxon>Fungi</taxon>
        <taxon>Dikarya</taxon>
        <taxon>Basidiomycota</taxon>
        <taxon>Pucciniomycotina</taxon>
        <taxon>Microbotryomycetes</taxon>
        <taxon>Sporidiobolales</taxon>
        <taxon>Sporidiobolaceae</taxon>
        <taxon>Sporobolomyces</taxon>
    </lineage>
</organism>
<feature type="region of interest" description="Disordered" evidence="5">
    <location>
        <begin position="503"/>
        <end position="526"/>
    </location>
</feature>